<dbReference type="PANTHER" id="PTHR45716">
    <property type="entry name" value="BITESIZE, ISOFORM I"/>
    <property type="match status" value="1"/>
</dbReference>
<dbReference type="Pfam" id="PF00168">
    <property type="entry name" value="C2"/>
    <property type="match status" value="2"/>
</dbReference>
<dbReference type="OrthoDB" id="195679at2759"/>
<dbReference type="GO" id="GO:0005886">
    <property type="term" value="C:plasma membrane"/>
    <property type="evidence" value="ECO:0007669"/>
    <property type="project" value="TreeGrafter"/>
</dbReference>
<dbReference type="GO" id="GO:0070382">
    <property type="term" value="C:exocytic vesicle"/>
    <property type="evidence" value="ECO:0007669"/>
    <property type="project" value="TreeGrafter"/>
</dbReference>
<dbReference type="CDD" id="cd04020">
    <property type="entry name" value="C2B_SLP_1-2-3-4"/>
    <property type="match status" value="1"/>
</dbReference>
<reference evidence="5" key="3">
    <citation type="submission" date="2015-06" db="UniProtKB">
        <authorList>
            <consortium name="EnsemblMetazoa"/>
        </authorList>
    </citation>
    <scope>IDENTIFICATION</scope>
</reference>
<comment type="subcellular location">
    <subcellularLocation>
        <location evidence="1">Membrane</location>
    </subcellularLocation>
</comment>
<accession>X1ZGX1</accession>
<dbReference type="FunFam" id="2.60.40.150:FF:000006">
    <property type="entry name" value="Synaptotagmin-like 5, isoform CRA_a"/>
    <property type="match status" value="1"/>
</dbReference>
<name>X1ZGX1_CAPTE</name>
<evidence type="ECO:0000313" key="6">
    <source>
        <dbReference type="Proteomes" id="UP000014760"/>
    </source>
</evidence>
<dbReference type="Gene3D" id="2.60.40.150">
    <property type="entry name" value="C2 domain"/>
    <property type="match status" value="2"/>
</dbReference>
<dbReference type="GO" id="GO:0006887">
    <property type="term" value="P:exocytosis"/>
    <property type="evidence" value="ECO:0007669"/>
    <property type="project" value="TreeGrafter"/>
</dbReference>
<evidence type="ECO:0000256" key="2">
    <source>
        <dbReference type="ARBA" id="ARBA00022737"/>
    </source>
</evidence>
<dbReference type="PANTHER" id="PTHR45716:SF2">
    <property type="entry name" value="BITESIZE, ISOFORM I"/>
    <property type="match status" value="1"/>
</dbReference>
<organism evidence="5 6">
    <name type="scientific">Capitella teleta</name>
    <name type="common">Polychaete worm</name>
    <dbReference type="NCBI Taxonomy" id="283909"/>
    <lineage>
        <taxon>Eukaryota</taxon>
        <taxon>Metazoa</taxon>
        <taxon>Spiralia</taxon>
        <taxon>Lophotrochozoa</taxon>
        <taxon>Annelida</taxon>
        <taxon>Polychaeta</taxon>
        <taxon>Sedentaria</taxon>
        <taxon>Scolecida</taxon>
        <taxon>Capitellidae</taxon>
        <taxon>Capitella</taxon>
    </lineage>
</organism>
<dbReference type="InterPro" id="IPR043567">
    <property type="entry name" value="SYTL1-5_C2B"/>
</dbReference>
<evidence type="ECO:0000259" key="4">
    <source>
        <dbReference type="PROSITE" id="PS50004"/>
    </source>
</evidence>
<keyword evidence="2" id="KW-0677">Repeat</keyword>
<sequence>MSRESLASFYSDAGDGVHGKIPVSGEIQFALEYNYKLGQFEVHVKSCRDLAPADSKKKRSDPYVKTYLLPDKSKTGKRKTKVKKHSLSPCFDETLKYQLTKSELETRTLWLTVWSYGNFGRNDFLGEVTIPLDYYHFTDTTPRWHKLLERNPAVSTLAYKGDLEVALKYISPENIPKDKSKKSKESRGELQVMIKGARNLTAVRANGFSDSFCKGYLLPEKSSRVKKKTPVIKKNVNPLWNHNFIFENLPWEDLKDRCLELTVWDHDRLTSNDFLGGVRLSLGTGNSADKEVDWMDSTGKEISIWQRMLDSPNYWIEDTLSLRPSMSGKHHKPR</sequence>
<dbReference type="EMBL" id="AMQN01000215">
    <property type="status" value="NOT_ANNOTATED_CDS"/>
    <property type="molecule type" value="Genomic_DNA"/>
</dbReference>
<dbReference type="AlphaFoldDB" id="X1ZGX1"/>
<proteinExistence type="predicted"/>
<feature type="domain" description="C2" evidence="4">
    <location>
        <begin position="171"/>
        <end position="295"/>
    </location>
</feature>
<dbReference type="SMART" id="SM00239">
    <property type="entry name" value="C2"/>
    <property type="match status" value="2"/>
</dbReference>
<dbReference type="SUPFAM" id="SSF49562">
    <property type="entry name" value="C2 domain (Calcium/lipid-binding domain, CaLB)"/>
    <property type="match status" value="2"/>
</dbReference>
<evidence type="ECO:0000256" key="1">
    <source>
        <dbReference type="ARBA" id="ARBA00004370"/>
    </source>
</evidence>
<dbReference type="EnsemblMetazoa" id="CapteT184235">
    <property type="protein sequence ID" value="CapteP184235"/>
    <property type="gene ID" value="CapteG184235"/>
</dbReference>
<protein>
    <recommendedName>
        <fullName evidence="4">C2 domain-containing protein</fullName>
    </recommendedName>
</protein>
<dbReference type="InterPro" id="IPR001565">
    <property type="entry name" value="Synaptotagmin"/>
</dbReference>
<dbReference type="InterPro" id="IPR035892">
    <property type="entry name" value="C2_domain_sf"/>
</dbReference>
<dbReference type="PRINTS" id="PR00399">
    <property type="entry name" value="SYNAPTOTAGMN"/>
</dbReference>
<dbReference type="PROSITE" id="PS50004">
    <property type="entry name" value="C2"/>
    <property type="match status" value="2"/>
</dbReference>
<evidence type="ECO:0000256" key="3">
    <source>
        <dbReference type="ARBA" id="ARBA00023136"/>
    </source>
</evidence>
<dbReference type="InterPro" id="IPR000008">
    <property type="entry name" value="C2_dom"/>
</dbReference>
<feature type="domain" description="C2" evidence="4">
    <location>
        <begin position="23"/>
        <end position="145"/>
    </location>
</feature>
<keyword evidence="3" id="KW-0472">Membrane</keyword>
<reference evidence="6" key="1">
    <citation type="submission" date="2012-12" db="EMBL/GenBank/DDBJ databases">
        <authorList>
            <person name="Hellsten U."/>
            <person name="Grimwood J."/>
            <person name="Chapman J.A."/>
            <person name="Shapiro H."/>
            <person name="Aerts A."/>
            <person name="Otillar R.P."/>
            <person name="Terry A.Y."/>
            <person name="Boore J.L."/>
            <person name="Simakov O."/>
            <person name="Marletaz F."/>
            <person name="Cho S.-J."/>
            <person name="Edsinger-Gonzales E."/>
            <person name="Havlak P."/>
            <person name="Kuo D.-H."/>
            <person name="Larsson T."/>
            <person name="Lv J."/>
            <person name="Arendt D."/>
            <person name="Savage R."/>
            <person name="Osoegawa K."/>
            <person name="de Jong P."/>
            <person name="Lindberg D.R."/>
            <person name="Seaver E.C."/>
            <person name="Weisblat D.A."/>
            <person name="Putnam N.H."/>
            <person name="Grigoriev I.V."/>
            <person name="Rokhsar D.S."/>
        </authorList>
    </citation>
    <scope>NUCLEOTIDE SEQUENCE</scope>
    <source>
        <strain evidence="6">I ESC-2004</strain>
    </source>
</reference>
<dbReference type="Proteomes" id="UP000014760">
    <property type="component" value="Unassembled WGS sequence"/>
</dbReference>
<dbReference type="PRINTS" id="PR00360">
    <property type="entry name" value="C2DOMAIN"/>
</dbReference>
<dbReference type="GO" id="GO:0042043">
    <property type="term" value="F:neurexin family protein binding"/>
    <property type="evidence" value="ECO:0007669"/>
    <property type="project" value="TreeGrafter"/>
</dbReference>
<dbReference type="OMA" id="PKVNSIY"/>
<reference evidence="6" key="2">
    <citation type="journal article" date="2013" name="Nature">
        <title>Insights into bilaterian evolution from three spiralian genomes.</title>
        <authorList>
            <person name="Simakov O."/>
            <person name="Marletaz F."/>
            <person name="Cho S.J."/>
            <person name="Edsinger-Gonzales E."/>
            <person name="Havlak P."/>
            <person name="Hellsten U."/>
            <person name="Kuo D.H."/>
            <person name="Larsson T."/>
            <person name="Lv J."/>
            <person name="Arendt D."/>
            <person name="Savage R."/>
            <person name="Osoegawa K."/>
            <person name="de Jong P."/>
            <person name="Grimwood J."/>
            <person name="Chapman J.A."/>
            <person name="Shapiro H."/>
            <person name="Aerts A."/>
            <person name="Otillar R.P."/>
            <person name="Terry A.Y."/>
            <person name="Boore J.L."/>
            <person name="Grigoriev I.V."/>
            <person name="Lindberg D.R."/>
            <person name="Seaver E.C."/>
            <person name="Weisblat D.A."/>
            <person name="Putnam N.H."/>
            <person name="Rokhsar D.S."/>
        </authorList>
    </citation>
    <scope>NUCLEOTIDE SEQUENCE</scope>
    <source>
        <strain evidence="6">I ESC-2004</strain>
    </source>
</reference>
<dbReference type="CDD" id="cd08521">
    <property type="entry name" value="C2A_SLP"/>
    <property type="match status" value="1"/>
</dbReference>
<dbReference type="HOGENOM" id="CLU_002711_1_1_1"/>
<evidence type="ECO:0000313" key="5">
    <source>
        <dbReference type="EnsemblMetazoa" id="CapteP184235"/>
    </source>
</evidence>
<keyword evidence="6" id="KW-1185">Reference proteome</keyword>